<accession>A0A7S8F786</accession>
<reference evidence="9 10" key="1">
    <citation type="submission" date="2020-11" db="EMBL/GenBank/DDBJ databases">
        <title>The genome sequence of Erythrobacter sp. 6D36.</title>
        <authorList>
            <person name="Liu Y."/>
        </authorList>
    </citation>
    <scope>NUCLEOTIDE SEQUENCE [LARGE SCALE GENOMIC DNA]</scope>
    <source>
        <strain evidence="9 10">6D36</strain>
    </source>
</reference>
<evidence type="ECO:0000256" key="5">
    <source>
        <dbReference type="ARBA" id="ARBA00023004"/>
    </source>
</evidence>
<keyword evidence="4" id="KW-0249">Electron transport</keyword>
<protein>
    <submittedName>
        <fullName evidence="9">C-type cytochrome</fullName>
    </submittedName>
</protein>
<feature type="region of interest" description="Disordered" evidence="7">
    <location>
        <begin position="1"/>
        <end position="45"/>
    </location>
</feature>
<keyword evidence="3 6" id="KW-0479">Metal-binding</keyword>
<dbReference type="Gene3D" id="1.10.760.10">
    <property type="entry name" value="Cytochrome c-like domain"/>
    <property type="match status" value="1"/>
</dbReference>
<feature type="domain" description="Cytochrome c" evidence="8">
    <location>
        <begin position="52"/>
        <end position="159"/>
    </location>
</feature>
<evidence type="ECO:0000256" key="1">
    <source>
        <dbReference type="ARBA" id="ARBA00022448"/>
    </source>
</evidence>
<evidence type="ECO:0000256" key="4">
    <source>
        <dbReference type="ARBA" id="ARBA00022982"/>
    </source>
</evidence>
<gene>
    <name evidence="9" type="ORF">IRL76_09175</name>
</gene>
<evidence type="ECO:0000256" key="3">
    <source>
        <dbReference type="ARBA" id="ARBA00022723"/>
    </source>
</evidence>
<dbReference type="EMBL" id="CP064654">
    <property type="protein sequence ID" value="QPD00477.1"/>
    <property type="molecule type" value="Genomic_DNA"/>
</dbReference>
<dbReference type="GO" id="GO:0009055">
    <property type="term" value="F:electron transfer activity"/>
    <property type="evidence" value="ECO:0007669"/>
    <property type="project" value="InterPro"/>
</dbReference>
<dbReference type="AlphaFoldDB" id="A0A7S8F786"/>
<dbReference type="Proteomes" id="UP000594459">
    <property type="component" value="Chromosome"/>
</dbReference>
<evidence type="ECO:0000313" key="10">
    <source>
        <dbReference type="Proteomes" id="UP000594459"/>
    </source>
</evidence>
<dbReference type="PANTHER" id="PTHR11961">
    <property type="entry name" value="CYTOCHROME C"/>
    <property type="match status" value="1"/>
</dbReference>
<dbReference type="PROSITE" id="PS51007">
    <property type="entry name" value="CYTC"/>
    <property type="match status" value="1"/>
</dbReference>
<keyword evidence="5 6" id="KW-0408">Iron</keyword>
<evidence type="ECO:0000256" key="2">
    <source>
        <dbReference type="ARBA" id="ARBA00022617"/>
    </source>
</evidence>
<feature type="compositionally biased region" description="Low complexity" evidence="7">
    <location>
        <begin position="1"/>
        <end position="29"/>
    </location>
</feature>
<name>A0A7S8F786_9SPHN</name>
<evidence type="ECO:0000259" key="8">
    <source>
        <dbReference type="PROSITE" id="PS51007"/>
    </source>
</evidence>
<evidence type="ECO:0000256" key="7">
    <source>
        <dbReference type="SAM" id="MobiDB-lite"/>
    </source>
</evidence>
<dbReference type="PRINTS" id="PR00604">
    <property type="entry name" value="CYTCHRMECIAB"/>
</dbReference>
<dbReference type="Pfam" id="PF00034">
    <property type="entry name" value="Cytochrom_C"/>
    <property type="match status" value="1"/>
</dbReference>
<dbReference type="SUPFAM" id="SSF46626">
    <property type="entry name" value="Cytochrome c"/>
    <property type="match status" value="1"/>
</dbReference>
<dbReference type="KEGG" id="qso:IRL76_09175"/>
<dbReference type="InterPro" id="IPR002327">
    <property type="entry name" value="Cyt_c_1A/1B"/>
</dbReference>
<sequence length="159" mass="16358">MASPVDAPAVEETAAPVEEGAAPEAAAEAEVAKEDTPKAVETAKPAAEPTKAAVAEAAAVVAAAPPAAFGRCAVCHTANKGGEDKLGPNLWGAYGAKAGQGSFSYSDALKNSGLTFDEATLHSWLENPRALVPGNRMSFPGIKDAAKRQEIIDYLKKQR</sequence>
<evidence type="ECO:0000313" key="9">
    <source>
        <dbReference type="EMBL" id="QPD00477.1"/>
    </source>
</evidence>
<dbReference type="GO" id="GO:0020037">
    <property type="term" value="F:heme binding"/>
    <property type="evidence" value="ECO:0007669"/>
    <property type="project" value="InterPro"/>
</dbReference>
<evidence type="ECO:0000256" key="6">
    <source>
        <dbReference type="PROSITE-ProRule" id="PRU00433"/>
    </source>
</evidence>
<organism evidence="9 10">
    <name type="scientific">Qipengyuania soli</name>
    <dbReference type="NCBI Taxonomy" id="2782568"/>
    <lineage>
        <taxon>Bacteria</taxon>
        <taxon>Pseudomonadati</taxon>
        <taxon>Pseudomonadota</taxon>
        <taxon>Alphaproteobacteria</taxon>
        <taxon>Sphingomonadales</taxon>
        <taxon>Erythrobacteraceae</taxon>
        <taxon>Qipengyuania</taxon>
    </lineage>
</organism>
<keyword evidence="10" id="KW-1185">Reference proteome</keyword>
<keyword evidence="2 6" id="KW-0349">Heme</keyword>
<proteinExistence type="predicted"/>
<dbReference type="GO" id="GO:0046872">
    <property type="term" value="F:metal ion binding"/>
    <property type="evidence" value="ECO:0007669"/>
    <property type="project" value="UniProtKB-KW"/>
</dbReference>
<keyword evidence="1" id="KW-0813">Transport</keyword>
<dbReference type="InterPro" id="IPR036909">
    <property type="entry name" value="Cyt_c-like_dom_sf"/>
</dbReference>
<dbReference type="InterPro" id="IPR009056">
    <property type="entry name" value="Cyt_c-like_dom"/>
</dbReference>